<dbReference type="Pfam" id="PF00702">
    <property type="entry name" value="Hydrolase"/>
    <property type="match status" value="1"/>
</dbReference>
<dbReference type="NCBIfam" id="TIGR01509">
    <property type="entry name" value="HAD-SF-IA-v3"/>
    <property type="match status" value="1"/>
</dbReference>
<dbReference type="CDD" id="cd07527">
    <property type="entry name" value="HAD_ScGPP-like"/>
    <property type="match status" value="1"/>
</dbReference>
<dbReference type="RefSeq" id="WP_060724723.1">
    <property type="nucleotide sequence ID" value="NZ_LT009731.1"/>
</dbReference>
<dbReference type="PANTHER" id="PTHR43481">
    <property type="entry name" value="FRUCTOSE-1-PHOSPHATE PHOSPHATASE"/>
    <property type="match status" value="1"/>
</dbReference>
<gene>
    <name evidence="1" type="primary">yfbT</name>
    <name evidence="1" type="ORF">AGR4C_Lc40022</name>
</gene>
<dbReference type="Gene3D" id="3.40.50.1000">
    <property type="entry name" value="HAD superfamily/HAD-like"/>
    <property type="match status" value="1"/>
</dbReference>
<reference evidence="1 2" key="1">
    <citation type="submission" date="2016-01" db="EMBL/GenBank/DDBJ databases">
        <authorList>
            <person name="Oliw E.H."/>
        </authorList>
    </citation>
    <scope>NUCLEOTIDE SEQUENCE [LARGE SCALE GENOMIC DNA]</scope>
    <source>
        <strain evidence="1 2">Kerr 14</strain>
    </source>
</reference>
<keyword evidence="1" id="KW-0378">Hydrolase</keyword>
<name>A0A1S7RI37_AGRTU</name>
<dbReference type="Proteomes" id="UP000191897">
    <property type="component" value="Unassembled WGS sequence"/>
</dbReference>
<accession>A0A1S7RI37</accession>
<dbReference type="SFLD" id="SFLDG01129">
    <property type="entry name" value="C1.5:_HAD__Beta-PGM__Phosphata"/>
    <property type="match status" value="1"/>
</dbReference>
<dbReference type="AlphaFoldDB" id="A0A1S7RI37"/>
<dbReference type="InterPro" id="IPR036412">
    <property type="entry name" value="HAD-like_sf"/>
</dbReference>
<dbReference type="EC" id="3.1.3.23" evidence="1"/>
<dbReference type="NCBIfam" id="TIGR01549">
    <property type="entry name" value="HAD-SF-IA-v1"/>
    <property type="match status" value="1"/>
</dbReference>
<organism evidence="1 2">
    <name type="scientific">Agrobacterium tumefaciens str. Kerr 14</name>
    <dbReference type="NCBI Taxonomy" id="1183424"/>
    <lineage>
        <taxon>Bacteria</taxon>
        <taxon>Pseudomonadati</taxon>
        <taxon>Pseudomonadota</taxon>
        <taxon>Alphaproteobacteria</taxon>
        <taxon>Hyphomicrobiales</taxon>
        <taxon>Rhizobiaceae</taxon>
        <taxon>Rhizobium/Agrobacterium group</taxon>
        <taxon>Agrobacterium</taxon>
        <taxon>Agrobacterium tumefaciens complex</taxon>
    </lineage>
</organism>
<dbReference type="SUPFAM" id="SSF56784">
    <property type="entry name" value="HAD-like"/>
    <property type="match status" value="1"/>
</dbReference>
<dbReference type="GO" id="GO:0050308">
    <property type="term" value="F:sugar-phosphatase activity"/>
    <property type="evidence" value="ECO:0007669"/>
    <property type="project" value="UniProtKB-EC"/>
</dbReference>
<evidence type="ECO:0000313" key="1">
    <source>
        <dbReference type="EMBL" id="CUX52912.1"/>
    </source>
</evidence>
<protein>
    <submittedName>
        <fullName evidence="1">Sugar phosphatase YfbT</fullName>
        <ecNumber evidence="1">3.1.3.23</ecNumber>
    </submittedName>
</protein>
<dbReference type="InterPro" id="IPR023214">
    <property type="entry name" value="HAD_sf"/>
</dbReference>
<dbReference type="Gene3D" id="1.10.150.240">
    <property type="entry name" value="Putative phosphatase, domain 2"/>
    <property type="match status" value="1"/>
</dbReference>
<sequence>MHSKVPPQNQIFSQEFAAFLFDMDGTLVNSIAVVERVWREWAVANGIEPVAFLQRIHGMRASEVIRREAVPGLNVDAEADMILRAEMDDVDGIIQIPGAAAFLASLPAGKWAIVTSAVRELAERRLAAAGITPPPVMICADDVVNGKPDPEGYRKAAERLGVAPESCVVFEDAPAGIQAGERMGAAVVVINVTHSHPIETPHLSIGGYGELDVIIGDDGGLKLAGSKS</sequence>
<dbReference type="EMBL" id="FBWC01000026">
    <property type="protein sequence ID" value="CUX52912.1"/>
    <property type="molecule type" value="Genomic_DNA"/>
</dbReference>
<dbReference type="PROSITE" id="PS01228">
    <property type="entry name" value="COF_1"/>
    <property type="match status" value="1"/>
</dbReference>
<dbReference type="InterPro" id="IPR023198">
    <property type="entry name" value="PGP-like_dom2"/>
</dbReference>
<dbReference type="SFLD" id="SFLDS00003">
    <property type="entry name" value="Haloacid_Dehalogenase"/>
    <property type="match status" value="1"/>
</dbReference>
<evidence type="ECO:0000313" key="2">
    <source>
        <dbReference type="Proteomes" id="UP000191897"/>
    </source>
</evidence>
<dbReference type="PANTHER" id="PTHR43481:SF4">
    <property type="entry name" value="GLYCEROL-1-PHOSPHATE PHOSPHOHYDROLASE 1-RELATED"/>
    <property type="match status" value="1"/>
</dbReference>
<dbReference type="InterPro" id="IPR006439">
    <property type="entry name" value="HAD-SF_hydro_IA"/>
</dbReference>
<proteinExistence type="predicted"/>
<dbReference type="InterPro" id="IPR051806">
    <property type="entry name" value="HAD-like_SPP"/>
</dbReference>